<feature type="domain" description="CD-NTase-associated protein 12/Pycsar effector protein TIR" evidence="1">
    <location>
        <begin position="2"/>
        <end position="150"/>
    </location>
</feature>
<evidence type="ECO:0000313" key="2">
    <source>
        <dbReference type="EMBL" id="QRR02469.1"/>
    </source>
</evidence>
<proteinExistence type="predicted"/>
<dbReference type="EMBL" id="CP056775">
    <property type="protein sequence ID" value="QRR02469.1"/>
    <property type="molecule type" value="Genomic_DNA"/>
</dbReference>
<gene>
    <name evidence="2" type="ORF">HWI92_16905</name>
</gene>
<accession>A0ABX7I8P2</accession>
<dbReference type="Proteomes" id="UP000612680">
    <property type="component" value="Chromosome"/>
</dbReference>
<dbReference type="Pfam" id="PF10137">
    <property type="entry name" value="CAP12-PCTIR_TIR"/>
    <property type="match status" value="1"/>
</dbReference>
<dbReference type="RefSeq" id="WP_204657450.1">
    <property type="nucleotide sequence ID" value="NZ_CP056775.1"/>
</dbReference>
<evidence type="ECO:0000259" key="1">
    <source>
        <dbReference type="Pfam" id="PF10137"/>
    </source>
</evidence>
<evidence type="ECO:0000313" key="3">
    <source>
        <dbReference type="Proteomes" id="UP000612680"/>
    </source>
</evidence>
<protein>
    <submittedName>
        <fullName evidence="2">Nucleotide-binding protein</fullName>
    </submittedName>
</protein>
<organism evidence="2 3">
    <name type="scientific">Dyadobacter sandarakinus</name>
    <dbReference type="NCBI Taxonomy" id="2747268"/>
    <lineage>
        <taxon>Bacteria</taxon>
        <taxon>Pseudomonadati</taxon>
        <taxon>Bacteroidota</taxon>
        <taxon>Cytophagia</taxon>
        <taxon>Cytophagales</taxon>
        <taxon>Spirosomataceae</taxon>
        <taxon>Dyadobacter</taxon>
    </lineage>
</organism>
<keyword evidence="3" id="KW-1185">Reference proteome</keyword>
<sequence length="685" mass="79601">MKVFIASSTISLLYASKIRAELRKIAKLNQYDLDISLWNDTGIFVNGTTTIEELIKASRSYDYAIFLFYDDDLIIRGKNYHFVNKINSEGVLSNIEKSLGIQNITRDNVIFEYGLFASYLGTKKCFVVAPSNVNLQILTDIGGLTTIRYTRSSDEEHGMGITDTQIRDVSEEIFDNIKSHSQNKNIVSENRFFSDFMNQEEPEIRQGNPIEYSRSFNLLLHMFQKQNFSEFRAFDLAIHRWEELMDSVDTQVQNISRQILSSQASLHREKRCKLFRRILVVSGNSLSPKIIKILRHVLEFEDKNINKGSECISETRIFCIEDEGFVSLIKRMNDFAMFSDGLHDFAIVEKSLVSPIQHINKEGGKVCVIECNNQNLEFRRSRFDDIWSNYALPINKFIDKYYFKDLSRTIDDIFNHLLVESDLQFAAMSIAIETSYVEMRKINNLNRLKTDFRALEFLTRLLENESYNSVKSNIFLNAFINDFRPVDGNEQFVKCYGDCVENDIDIVIDFKEKRRRVVEELKIKNLSYDVPEENVKSFLLTKTRNESSKRIKQALIDESTKDKFSVDINSVNSKVEYRNLKGDLVYLGYLRDEQFIPNCTLLMAQHYFDLFSYVYQKDPTKTDFWIFDFVLASEKDEVSSGASLAFDLFTWPKDLKVHIVNCWYSDHGNGEGGVKAHHGPIYRKS</sequence>
<reference evidence="2 3" key="1">
    <citation type="submission" date="2020-06" db="EMBL/GenBank/DDBJ databases">
        <title>Dyadobacter sandarakinus sp. nov., isolated from the soil of the Arctic Yellow River Station.</title>
        <authorList>
            <person name="Zhang Y."/>
            <person name="Peng F."/>
        </authorList>
    </citation>
    <scope>NUCLEOTIDE SEQUENCE [LARGE SCALE GENOMIC DNA]</scope>
    <source>
        <strain evidence="2 3">Q3-56</strain>
    </source>
</reference>
<dbReference type="InterPro" id="IPR019302">
    <property type="entry name" value="CAP12/PCTIR_TIR_dom"/>
</dbReference>
<name>A0ABX7I8P2_9BACT</name>